<dbReference type="GO" id="GO:0000379">
    <property type="term" value="P:tRNA-type intron splice site recognition and cleavage"/>
    <property type="evidence" value="ECO:0007669"/>
    <property type="project" value="TreeGrafter"/>
</dbReference>
<keyword evidence="6" id="KW-1185">Reference proteome</keyword>
<evidence type="ECO:0000313" key="6">
    <source>
        <dbReference type="Proteomes" id="UP001460270"/>
    </source>
</evidence>
<dbReference type="EMBL" id="JBBPFD010000002">
    <property type="protein sequence ID" value="KAK7939315.1"/>
    <property type="molecule type" value="Genomic_DNA"/>
</dbReference>
<feature type="compositionally biased region" description="Basic and acidic residues" evidence="3">
    <location>
        <begin position="249"/>
        <end position="270"/>
    </location>
</feature>
<comment type="caution">
    <text evidence="5">The sequence shown here is derived from an EMBL/GenBank/DDBJ whole genome shotgun (WGS) entry which is preliminary data.</text>
</comment>
<protein>
    <recommendedName>
        <fullName evidence="4">tRNA-splicing endonuclease subunit Sen54 N-terminal domain-containing protein</fullName>
    </recommendedName>
</protein>
<comment type="similarity">
    <text evidence="1">Belongs to the SEN54 family.</text>
</comment>
<dbReference type="InterPro" id="IPR024337">
    <property type="entry name" value="tRNA_splic_suSen54"/>
</dbReference>
<evidence type="ECO:0000313" key="5">
    <source>
        <dbReference type="EMBL" id="KAK7939315.1"/>
    </source>
</evidence>
<evidence type="ECO:0000259" key="4">
    <source>
        <dbReference type="Pfam" id="PF12928"/>
    </source>
</evidence>
<sequence length="390" mass="44690">MADQNTSSSKPNFYSEVLTSFTESQAPVKGQKDFIPDNSEEQKQKLEQALNEHWSLVSEERVERLGSLAKGVWIPEEQIVELQTPAGKFWQTMGFSANGKQYLLPEEALFLMECGNVQVFYKGLPFSIQDGYESFLSSKSITFQQYLVYGHLKRLGMWCFGLIPGNFEPSAYSRQLNLPVSRDRDKRGNKRKRSPTPPSSSNSQDQTTVLPMEEDPEGQSGCQVIRRSEVKQGSWWKPEENSGSSSAQDKPEEVYMSPKDRQREDEANRRWNDINRDPEVRRCRSWSEYRALLARRASEVRGHPGHLWDREVTPLHDPRQPIPHEELMDKISIIKSINLLEGASSLKPLDNWRISFSVFQPDSASSFKKSSPGRPTRGWWCAVLTTLSRI</sequence>
<evidence type="ECO:0000256" key="2">
    <source>
        <dbReference type="ARBA" id="ARBA00022694"/>
    </source>
</evidence>
<feature type="domain" description="tRNA-splicing endonuclease subunit Sen54 N-terminal" evidence="4">
    <location>
        <begin position="55"/>
        <end position="121"/>
    </location>
</feature>
<name>A0AAW0PW23_9GOBI</name>
<gene>
    <name evidence="5" type="ORF">WMY93_002641</name>
</gene>
<dbReference type="AlphaFoldDB" id="A0AAW0PW23"/>
<feature type="region of interest" description="Disordered" evidence="3">
    <location>
        <begin position="178"/>
        <end position="270"/>
    </location>
</feature>
<dbReference type="PANTHER" id="PTHR21027:SF1">
    <property type="entry name" value="TRNA-SPLICING ENDONUCLEASE SUBUNIT SEN54"/>
    <property type="match status" value="1"/>
</dbReference>
<organism evidence="5 6">
    <name type="scientific">Mugilogobius chulae</name>
    <name type="common">yellowstripe goby</name>
    <dbReference type="NCBI Taxonomy" id="88201"/>
    <lineage>
        <taxon>Eukaryota</taxon>
        <taxon>Metazoa</taxon>
        <taxon>Chordata</taxon>
        <taxon>Craniata</taxon>
        <taxon>Vertebrata</taxon>
        <taxon>Euteleostomi</taxon>
        <taxon>Actinopterygii</taxon>
        <taxon>Neopterygii</taxon>
        <taxon>Teleostei</taxon>
        <taxon>Neoteleostei</taxon>
        <taxon>Acanthomorphata</taxon>
        <taxon>Gobiaria</taxon>
        <taxon>Gobiiformes</taxon>
        <taxon>Gobioidei</taxon>
        <taxon>Gobiidae</taxon>
        <taxon>Gobionellinae</taxon>
        <taxon>Mugilogobius</taxon>
    </lineage>
</organism>
<dbReference type="GO" id="GO:0000214">
    <property type="term" value="C:tRNA-intron endonuclease complex"/>
    <property type="evidence" value="ECO:0007669"/>
    <property type="project" value="TreeGrafter"/>
</dbReference>
<dbReference type="PANTHER" id="PTHR21027">
    <property type="entry name" value="TRNA-SPLICING ENDONUCLEASE SUBUNIT SEN54"/>
    <property type="match status" value="1"/>
</dbReference>
<evidence type="ECO:0000256" key="1">
    <source>
        <dbReference type="ARBA" id="ARBA00005736"/>
    </source>
</evidence>
<dbReference type="InterPro" id="IPR024336">
    <property type="entry name" value="tRNA_splic_suSen54_N"/>
</dbReference>
<dbReference type="Pfam" id="PF12928">
    <property type="entry name" value="tRNA_int_end_N2"/>
    <property type="match status" value="1"/>
</dbReference>
<accession>A0AAW0PW23</accession>
<keyword evidence="2" id="KW-0819">tRNA processing</keyword>
<dbReference type="Proteomes" id="UP001460270">
    <property type="component" value="Unassembled WGS sequence"/>
</dbReference>
<evidence type="ECO:0000256" key="3">
    <source>
        <dbReference type="SAM" id="MobiDB-lite"/>
    </source>
</evidence>
<proteinExistence type="inferred from homology"/>
<reference evidence="6" key="1">
    <citation type="submission" date="2024-04" db="EMBL/GenBank/DDBJ databases">
        <title>Salinicola lusitanus LLJ914,a marine bacterium isolated from the Okinawa Trough.</title>
        <authorList>
            <person name="Li J."/>
        </authorList>
    </citation>
    <scope>NUCLEOTIDE SEQUENCE [LARGE SCALE GENOMIC DNA]</scope>
</reference>